<evidence type="ECO:0000313" key="8">
    <source>
        <dbReference type="EMBL" id="PWG62335.1"/>
    </source>
</evidence>
<dbReference type="Gene3D" id="1.10.443.10">
    <property type="entry name" value="Intergrase catalytic core"/>
    <property type="match status" value="1"/>
</dbReference>
<dbReference type="Pfam" id="PF13356">
    <property type="entry name" value="Arm-DNA-bind_3"/>
    <property type="match status" value="1"/>
</dbReference>
<dbReference type="InterPro" id="IPR025166">
    <property type="entry name" value="Integrase_DNA_bind_dom"/>
</dbReference>
<dbReference type="Gene3D" id="3.30.160.390">
    <property type="entry name" value="Integrase, DNA-binding domain"/>
    <property type="match status" value="1"/>
</dbReference>
<protein>
    <submittedName>
        <fullName evidence="8">Integrase</fullName>
    </submittedName>
</protein>
<evidence type="ECO:0000313" key="9">
    <source>
        <dbReference type="Proteomes" id="UP000245474"/>
    </source>
</evidence>
<dbReference type="InterPro" id="IPR013762">
    <property type="entry name" value="Integrase-like_cat_sf"/>
</dbReference>
<evidence type="ECO:0000256" key="2">
    <source>
        <dbReference type="ARBA" id="ARBA00022908"/>
    </source>
</evidence>
<dbReference type="PROSITE" id="PS51898">
    <property type="entry name" value="TYR_RECOMBINASE"/>
    <property type="match status" value="1"/>
</dbReference>
<comment type="similarity">
    <text evidence="1">Belongs to the 'phage' integrase family.</text>
</comment>
<evidence type="ECO:0000256" key="5">
    <source>
        <dbReference type="PROSITE-ProRule" id="PRU01248"/>
    </source>
</evidence>
<dbReference type="Gene3D" id="1.10.150.130">
    <property type="match status" value="1"/>
</dbReference>
<dbReference type="InterPro" id="IPR044068">
    <property type="entry name" value="CB"/>
</dbReference>
<dbReference type="InterPro" id="IPR011010">
    <property type="entry name" value="DNA_brk_join_enz"/>
</dbReference>
<proteinExistence type="inferred from homology"/>
<dbReference type="OrthoDB" id="5567253at2"/>
<keyword evidence="9" id="KW-1185">Reference proteome</keyword>
<dbReference type="GO" id="GO:0003677">
    <property type="term" value="F:DNA binding"/>
    <property type="evidence" value="ECO:0007669"/>
    <property type="project" value="UniProtKB-UniRule"/>
</dbReference>
<evidence type="ECO:0000256" key="1">
    <source>
        <dbReference type="ARBA" id="ARBA00008857"/>
    </source>
</evidence>
<accession>A0A2U2MZC1</accession>
<name>A0A2U2MZC1_9GAMM</name>
<keyword evidence="2" id="KW-0229">DNA integration</keyword>
<dbReference type="RefSeq" id="WP_109679201.1">
    <property type="nucleotide sequence ID" value="NZ_CP086615.1"/>
</dbReference>
<reference evidence="8 9" key="1">
    <citation type="submission" date="2018-05" db="EMBL/GenBank/DDBJ databases">
        <title>Spiribacter halobius sp. nov., a moderately halophilic bacterium isolated from marine solar saltern.</title>
        <authorList>
            <person name="Zheng W.-S."/>
            <person name="Lu D.-C."/>
            <person name="Du Z.-J."/>
        </authorList>
    </citation>
    <scope>NUCLEOTIDE SEQUENCE [LARGE SCALE GENOMIC DNA]</scope>
    <source>
        <strain evidence="8 9">E85</strain>
    </source>
</reference>
<dbReference type="PANTHER" id="PTHR30349">
    <property type="entry name" value="PHAGE INTEGRASE-RELATED"/>
    <property type="match status" value="1"/>
</dbReference>
<dbReference type="Pfam" id="PF00589">
    <property type="entry name" value="Phage_integrase"/>
    <property type="match status" value="1"/>
</dbReference>
<dbReference type="InterPro" id="IPR038488">
    <property type="entry name" value="Integrase_DNA-bd_sf"/>
</dbReference>
<feature type="domain" description="Core-binding (CB)" evidence="7">
    <location>
        <begin position="109"/>
        <end position="188"/>
    </location>
</feature>
<keyword evidence="3 5" id="KW-0238">DNA-binding</keyword>
<keyword evidence="4" id="KW-0233">DNA recombination</keyword>
<dbReference type="SUPFAM" id="SSF56349">
    <property type="entry name" value="DNA breaking-rejoining enzymes"/>
    <property type="match status" value="1"/>
</dbReference>
<dbReference type="GO" id="GO:0015074">
    <property type="term" value="P:DNA integration"/>
    <property type="evidence" value="ECO:0007669"/>
    <property type="project" value="UniProtKB-KW"/>
</dbReference>
<dbReference type="EMBL" id="QFFI01000020">
    <property type="protein sequence ID" value="PWG62335.1"/>
    <property type="molecule type" value="Genomic_DNA"/>
</dbReference>
<dbReference type="AlphaFoldDB" id="A0A2U2MZC1"/>
<feature type="domain" description="Tyr recombinase" evidence="6">
    <location>
        <begin position="250"/>
        <end position="431"/>
    </location>
</feature>
<dbReference type="InterPro" id="IPR010998">
    <property type="entry name" value="Integrase_recombinase_N"/>
</dbReference>
<evidence type="ECO:0000259" key="7">
    <source>
        <dbReference type="PROSITE" id="PS51900"/>
    </source>
</evidence>
<dbReference type="InterPro" id="IPR050090">
    <property type="entry name" value="Tyrosine_recombinase_XerCD"/>
</dbReference>
<evidence type="ECO:0000259" key="6">
    <source>
        <dbReference type="PROSITE" id="PS51898"/>
    </source>
</evidence>
<dbReference type="InterPro" id="IPR002104">
    <property type="entry name" value="Integrase_catalytic"/>
</dbReference>
<gene>
    <name evidence="8" type="ORF">DEM34_12740</name>
</gene>
<dbReference type="PROSITE" id="PS51900">
    <property type="entry name" value="CB"/>
    <property type="match status" value="1"/>
</dbReference>
<dbReference type="PANTHER" id="PTHR30349:SF41">
    <property type="entry name" value="INTEGRASE_RECOMBINASE PROTEIN MJ0367-RELATED"/>
    <property type="match status" value="1"/>
</dbReference>
<evidence type="ECO:0000256" key="4">
    <source>
        <dbReference type="ARBA" id="ARBA00023172"/>
    </source>
</evidence>
<evidence type="ECO:0000256" key="3">
    <source>
        <dbReference type="ARBA" id="ARBA00023125"/>
    </source>
</evidence>
<dbReference type="GO" id="GO:0006310">
    <property type="term" value="P:DNA recombination"/>
    <property type="evidence" value="ECO:0007669"/>
    <property type="project" value="UniProtKB-KW"/>
</dbReference>
<sequence length="443" mass="50242">MSGKALDTSITDTAARRFLNEADDRATLWCDKVSGFHLLKTLKGGSWRYRYTDLKGRRRVATVGRYPSMKPQEAAEKAQAWRNDRVDVLSEQERDREAQKAAERLAKHRTLGKYIEGPYARYQARKKAGDETLAILRNNFAAWLDRDMATFSRADVLEWQAKREGEGRAHATLTRAFGALKTLMRHAVREGFLDENPLDGVTLERPTDTERAAQLSAERSSARRLLTDDEIQGLHTGLSAFADEVRAQRRNSRKHGRAYLPDLDAVAYPHWFIPFAYCALYTGMRPGDLYSLTWLELNVNFGRLVKVPEKTRHHPDPARITMDLPPELLRIMRAWWEQQGKPESGLVFPSPVNGERMDKKAHLRAWARVKRLGGLPENLTFYALRHHFISALVSAGVPLLTVAHMAGHKSASMIERHYGHLCPVAAADALAAFSRTVARRERA</sequence>
<dbReference type="Proteomes" id="UP000245474">
    <property type="component" value="Unassembled WGS sequence"/>
</dbReference>
<organism evidence="8 9">
    <name type="scientific">Sediminicurvatus halobius</name>
    <dbReference type="NCBI Taxonomy" id="2182432"/>
    <lineage>
        <taxon>Bacteria</taxon>
        <taxon>Pseudomonadati</taxon>
        <taxon>Pseudomonadota</taxon>
        <taxon>Gammaproteobacteria</taxon>
        <taxon>Chromatiales</taxon>
        <taxon>Ectothiorhodospiraceae</taxon>
        <taxon>Sediminicurvatus</taxon>
    </lineage>
</organism>
<comment type="caution">
    <text evidence="8">The sequence shown here is derived from an EMBL/GenBank/DDBJ whole genome shotgun (WGS) entry which is preliminary data.</text>
</comment>